<organism evidence="2 3">
    <name type="scientific">Joostella atrarenae</name>
    <dbReference type="NCBI Taxonomy" id="679257"/>
    <lineage>
        <taxon>Bacteria</taxon>
        <taxon>Pseudomonadati</taxon>
        <taxon>Bacteroidota</taxon>
        <taxon>Flavobacteriia</taxon>
        <taxon>Flavobacteriales</taxon>
        <taxon>Flavobacteriaceae</taxon>
        <taxon>Joostella</taxon>
    </lineage>
</organism>
<evidence type="ECO:0000313" key="2">
    <source>
        <dbReference type="EMBL" id="MCF8715549.1"/>
    </source>
</evidence>
<dbReference type="EMBL" id="JAETXX010000008">
    <property type="protein sequence ID" value="MCF8715549.1"/>
    <property type="molecule type" value="Genomic_DNA"/>
</dbReference>
<keyword evidence="3" id="KW-1185">Reference proteome</keyword>
<comment type="caution">
    <text evidence="2">The sequence shown here is derived from an EMBL/GenBank/DDBJ whole genome shotgun (WGS) entry which is preliminary data.</text>
</comment>
<proteinExistence type="predicted"/>
<dbReference type="RefSeq" id="WP_236959515.1">
    <property type="nucleotide sequence ID" value="NZ_JAETXX010000008.1"/>
</dbReference>
<sequence length="1629" mass="183065">MPTTGNTTSGSLNFITPCTTSFEVAKGNVWLRLDLGEDYELGDQSSGLEFTITANVDLTVRTVSGTEPTVSFEVVLTNDKPEGVIYLNLDQYIDAANPSTGLSYDGNSVTSVLATINSVTELNANTDIINRVRIGLYNELDYKLKVDSNTISNLNYTISETDKVVHFDWDDTCQAPNYEFQLLRLYNKDAQYVTDEHEIKTNIDWSKALTFQTESSATEIDITIGEGQGYYIWRVRPIGTFYENGIGNSKNWGLWNTSIYTTDSYVIDQAAEDSNNDIFFFTDPDDQTNYQYSRVFTEGNKISEQVTYATTLNQVKQTQRYFPSKDYKIVSQTVLDNSGRPTLTTLPVPVEGEKINKYKNSFVTTNAELYRAKHFDQESNYRQPAIIDATGAFSYYSGANADRRVPGAEGYPYTRVIFSNDGTDRVVEQSGVGKAHMIGDQGNRQGRTVRTLYDTPTAEELIALFGDEAPNHQDVAKVITIDPNNTSSVAFITKEGQTIATGLTFSDDEDVLDKVNSNAVVAEKTDQVTNNIKIDGGFKSSKRLTILQDSTSINIDYVIAKPVLEGLCHNLEIDLDYELIIDVFDVATGTVVKNFSKPSIAQYLNNPGDKSIHIDFGEITLPEGSYYVQKTLKPSNSVTAELVSSEDNIRRLIEPYFNWLVSALKEVDCEEEMQYLYNDLFYYGQKVYNQQLAANDGVLEFDCTDCSGISTVFKKKDPLDAEAPDEFLDYYVGREDQYGINILYFDEQGDIQSIDYATVSNLGNIKPIEVQFTTPCCSFNVPVVFTPPFRKPSPEALEAYKNDATAAGQLNNAINYYNPASNAINPNPNFLTDESSNLQYTQDSQGNVTFQNKNAYPIDFEGYAISMLYECQSSANPDYDMEEAKATFYSHMRGWHEPGLFNQMIYHMATDSYGQNGCKNRFDGSGERSTPDIGSINNPAPEDGYHICDIDESPVYLEGAQYSMEELAKCWEPIVIEMVNKICVEAYEADFDQSTNISSNVDDQDVNNEDIHDDHFDDNIKNFIVRWISKRKLRRKVRKKSIGTSPDIKDEVEKFSNNMVNAFLNCTGYVFADIVDTNNPTNNFTEFTADFDGDVSNGEYNKERLVDGSIGSDWAYFTLDPITQGQEYIQPPGEGEPEETGIIKEVFPNLQDPVYAFKYYHYIAGTFPDLEGETCFRDPNICIDPQTGEKVPCAGGTVEEPVPCNFCGLGYISCPYTRESWSCDQRYTFYEMIKNYQETSEPEGVPVTCGNYYEATAYVHNPDFGKEYDSIADNSSDFELRYTNLDLPLDTFIDLPYLSESLITTYVSNKSFANLQSEGGVVELTDINGDTQTNGVSIIENDAYHMQQEGIQKCEQRRNEFRQQIIKAFEERCYVIGECKIDPNDNIIPEADIELMVDQMVEQCKAQTAITTYSCVDEPCRLITKSPYEFGSSPEASNDFNTSYIDYGVSGPIVSGRSNRETQTLKEIDPLTGDVVDSGESAIVTNISATGTLEKYEYTSSPSIWDMRRSLTYAEYSRWIQAMEWDIQLDVPSKCDAQGNYNADLTYDSNGLPVEPVYVQNEQGLWLEQNFEMCDMPYISRDNPTGPGDTFVERDAYIKNNTTPVTPEDSSLSEEVESPKTGIHITVQP</sequence>
<name>A0ABS9J574_9FLAO</name>
<protein>
    <submittedName>
        <fullName evidence="2">Uncharacterized protein</fullName>
    </submittedName>
</protein>
<reference evidence="2 3" key="1">
    <citation type="submission" date="2021-01" db="EMBL/GenBank/DDBJ databases">
        <title>Genome sequencing of Joostella atrarenae M1-2 (= KCTC 23194).</title>
        <authorList>
            <person name="Zakaria M.R."/>
            <person name="Lam M.Q."/>
            <person name="Chong C.S."/>
        </authorList>
    </citation>
    <scope>NUCLEOTIDE SEQUENCE [LARGE SCALE GENOMIC DNA]</scope>
    <source>
        <strain evidence="2 3">M1-2</strain>
    </source>
</reference>
<dbReference type="Proteomes" id="UP000829517">
    <property type="component" value="Unassembled WGS sequence"/>
</dbReference>
<gene>
    <name evidence="2" type="ORF">JM658_12005</name>
</gene>
<feature type="compositionally biased region" description="Polar residues" evidence="1">
    <location>
        <begin position="1601"/>
        <end position="1610"/>
    </location>
</feature>
<evidence type="ECO:0000256" key="1">
    <source>
        <dbReference type="SAM" id="MobiDB-lite"/>
    </source>
</evidence>
<feature type="region of interest" description="Disordered" evidence="1">
    <location>
        <begin position="1601"/>
        <end position="1629"/>
    </location>
</feature>
<accession>A0ABS9J574</accession>
<evidence type="ECO:0000313" key="3">
    <source>
        <dbReference type="Proteomes" id="UP000829517"/>
    </source>
</evidence>